<keyword evidence="3" id="KW-0326">Glycosidase</keyword>
<accession>A0A8J3D884</accession>
<dbReference type="PANTHER" id="PTHR42732:SF1">
    <property type="entry name" value="BETA-MANNOSIDASE"/>
    <property type="match status" value="1"/>
</dbReference>
<evidence type="ECO:0000256" key="3">
    <source>
        <dbReference type="ARBA" id="ARBA00023295"/>
    </source>
</evidence>
<dbReference type="InterPro" id="IPR008979">
    <property type="entry name" value="Galactose-bd-like_sf"/>
</dbReference>
<dbReference type="Gene3D" id="2.60.40.10">
    <property type="entry name" value="Immunoglobulins"/>
    <property type="match status" value="1"/>
</dbReference>
<dbReference type="AlphaFoldDB" id="A0A8J3D884"/>
<dbReference type="InterPro" id="IPR006102">
    <property type="entry name" value="Ig-like_GH2"/>
</dbReference>
<dbReference type="Pfam" id="PF00703">
    <property type="entry name" value="Glyco_hydro_2"/>
    <property type="match status" value="1"/>
</dbReference>
<dbReference type="SUPFAM" id="SSF49899">
    <property type="entry name" value="Concanavalin A-like lectins/glucanases"/>
    <property type="match status" value="1"/>
</dbReference>
<dbReference type="Gene3D" id="2.60.120.260">
    <property type="entry name" value="Galactose-binding domain-like"/>
    <property type="match status" value="1"/>
</dbReference>
<protein>
    <recommendedName>
        <fullName evidence="4">Glycoside hydrolase family 2 immunoglobulin-like beta-sandwich domain-containing protein</fullName>
    </recommendedName>
</protein>
<dbReference type="Proteomes" id="UP000598271">
    <property type="component" value="Unassembled WGS sequence"/>
</dbReference>
<evidence type="ECO:0000313" key="5">
    <source>
        <dbReference type="EMBL" id="GHB86755.1"/>
    </source>
</evidence>
<dbReference type="Gene3D" id="3.20.20.80">
    <property type="entry name" value="Glycosidases"/>
    <property type="match status" value="1"/>
</dbReference>
<reference evidence="5 6" key="1">
    <citation type="journal article" date="2014" name="Int. J. Syst. Evol. Microbiol.">
        <title>Complete genome sequence of Corynebacterium casei LMG S-19264T (=DSM 44701T), isolated from a smear-ripened cheese.</title>
        <authorList>
            <consortium name="US DOE Joint Genome Institute (JGI-PGF)"/>
            <person name="Walter F."/>
            <person name="Albersmeier A."/>
            <person name="Kalinowski J."/>
            <person name="Ruckert C."/>
        </authorList>
    </citation>
    <scope>NUCLEOTIDE SEQUENCE [LARGE SCALE GENOMIC DNA]</scope>
    <source>
        <strain evidence="5 6">KCTC 12866</strain>
    </source>
</reference>
<dbReference type="PANTHER" id="PTHR42732">
    <property type="entry name" value="BETA-GALACTOSIDASE"/>
    <property type="match status" value="1"/>
</dbReference>
<feature type="domain" description="Glycoside hydrolase family 2 immunoglobulin-like beta-sandwich" evidence="4">
    <location>
        <begin position="501"/>
        <end position="552"/>
    </location>
</feature>
<dbReference type="GO" id="GO:0005975">
    <property type="term" value="P:carbohydrate metabolic process"/>
    <property type="evidence" value="ECO:0007669"/>
    <property type="project" value="InterPro"/>
</dbReference>
<dbReference type="SUPFAM" id="SSF49785">
    <property type="entry name" value="Galactose-binding domain-like"/>
    <property type="match status" value="1"/>
</dbReference>
<dbReference type="InterPro" id="IPR036156">
    <property type="entry name" value="Beta-gal/glucu_dom_sf"/>
</dbReference>
<dbReference type="InterPro" id="IPR051913">
    <property type="entry name" value="GH2_Domain-Containing"/>
</dbReference>
<proteinExistence type="inferred from homology"/>
<dbReference type="InterPro" id="IPR013320">
    <property type="entry name" value="ConA-like_dom_sf"/>
</dbReference>
<comment type="similarity">
    <text evidence="1">Belongs to the glycosyl hydrolase 2 family.</text>
</comment>
<keyword evidence="2" id="KW-0378">Hydrolase</keyword>
<evidence type="ECO:0000313" key="6">
    <source>
        <dbReference type="Proteomes" id="UP000598271"/>
    </source>
</evidence>
<dbReference type="EMBL" id="BMXF01000007">
    <property type="protein sequence ID" value="GHB86755.1"/>
    <property type="molecule type" value="Genomic_DNA"/>
</dbReference>
<dbReference type="SUPFAM" id="SSF51445">
    <property type="entry name" value="(Trans)glycosidases"/>
    <property type="match status" value="1"/>
</dbReference>
<evidence type="ECO:0000259" key="4">
    <source>
        <dbReference type="Pfam" id="PF00703"/>
    </source>
</evidence>
<sequence length="985" mass="112075">MASSLAFSQSSRSFELRYFSPDKAANGETDFKGKTAVFSTDQRVAFLKQYADLARQQFDDPQLDTQVVTDAEVTEALNRVKAAPRPQVRQHQPLTDWKYLGYRAGQHNERRQELARWNQTKGAALADGYLRLDGRPELLTWRFASQAWRFTVSWQAKVPRQQEVQFQLSDRTRVPAATVGFGADGRLFYTTARHQRVDTLSYAPDRWHHFRVEVDLSGGETTVGRYNLYVDDRLVADYVPLERASTERLAYNKGFSTIGQVNTFAVQSAGVVELDDLLGIGYALTDRDHYPYVPETFLDEIFQEKPDIAHWTDLTYDDRQWEAGQLPLGHGSERFAEEDLYLRKKVEVGSFDRAFLNIETLDPGGEVWVNGQRVAVIDNRYPNRLDIGTFLMPNQTNQIAIKVNHFMLTEAVGELMPHSLLDLSIGWLAGRMSLDLVSAAHIESAYAHTLPLTGKADVARLKTQVNLRHGGVFRGRADIALFPWYPIESDKAAAMLSLPVNFTDSLTLTSVLAVNNPTLWTAENPSLYRVQVTLRDSKGKAIDDHTFATGLRTIDQQGGHFRLNGQVSMLNGAQIMGFRGPLEKMAVWQRCPPIEWIARELLMVKKMNGNLLRIHVHAWENSNSEGINDPRIAELADQLGVMLVWITPSWIRTGTDWRQIDFAGMPRYMRQVMNHPSIVVWEASNHPQSFKGKPVSESDAFTETIYNTVYPVDSSRLISLSSYLFHLHYGNDVGTIDYKGNPIKASWAYTAPMVTRGNQDSPTGYTKDWSELRRWPDAYRQDLLNSPERAYFDFEHEESMAQPNWELLRGKTYYRVHSYEWPYDVGTIGRKLTLDEWAESQAWQAFSAWEAMKKMRSLDYDGFSWCTLHGGPNSGTYMKPIIDVEGHAKLAYWVNKMVFQPTVAGSGNVDVVYGPDDTLTPVVMHYGPGRRVTLTVTIQDEIGKTIEEKKFDNIKLATGRNAVSLPAFRPAWDKEGHYRILYQIE</sequence>
<evidence type="ECO:0000256" key="2">
    <source>
        <dbReference type="ARBA" id="ARBA00022801"/>
    </source>
</evidence>
<keyword evidence="6" id="KW-1185">Reference proteome</keyword>
<organism evidence="5 6">
    <name type="scientific">Persicitalea jodogahamensis</name>
    <dbReference type="NCBI Taxonomy" id="402147"/>
    <lineage>
        <taxon>Bacteria</taxon>
        <taxon>Pseudomonadati</taxon>
        <taxon>Bacteroidota</taxon>
        <taxon>Cytophagia</taxon>
        <taxon>Cytophagales</taxon>
        <taxon>Spirosomataceae</taxon>
        <taxon>Persicitalea</taxon>
    </lineage>
</organism>
<dbReference type="SUPFAM" id="SSF49303">
    <property type="entry name" value="beta-Galactosidase/glucuronidase domain"/>
    <property type="match status" value="1"/>
</dbReference>
<evidence type="ECO:0000256" key="1">
    <source>
        <dbReference type="ARBA" id="ARBA00007401"/>
    </source>
</evidence>
<dbReference type="InterPro" id="IPR017853">
    <property type="entry name" value="GH"/>
</dbReference>
<gene>
    <name evidence="5" type="ORF">GCM10007390_48060</name>
</gene>
<dbReference type="GO" id="GO:0004553">
    <property type="term" value="F:hydrolase activity, hydrolyzing O-glycosyl compounds"/>
    <property type="evidence" value="ECO:0007669"/>
    <property type="project" value="InterPro"/>
</dbReference>
<name>A0A8J3D884_9BACT</name>
<comment type="caution">
    <text evidence="5">The sequence shown here is derived from an EMBL/GenBank/DDBJ whole genome shotgun (WGS) entry which is preliminary data.</text>
</comment>
<dbReference type="InterPro" id="IPR013783">
    <property type="entry name" value="Ig-like_fold"/>
</dbReference>